<name>A0A7W6PRV0_9HYPH</name>
<comment type="caution">
    <text evidence="1">The sequence shown here is derived from an EMBL/GenBank/DDBJ whole genome shotgun (WGS) entry which is preliminary data.</text>
</comment>
<proteinExistence type="predicted"/>
<keyword evidence="2" id="KW-1185">Reference proteome</keyword>
<gene>
    <name evidence="1" type="ORF">GGQ72_001599</name>
</gene>
<organism evidence="1 2">
    <name type="scientific">Rhizobium rhizoryzae</name>
    <dbReference type="NCBI Taxonomy" id="451876"/>
    <lineage>
        <taxon>Bacteria</taxon>
        <taxon>Pseudomonadati</taxon>
        <taxon>Pseudomonadota</taxon>
        <taxon>Alphaproteobacteria</taxon>
        <taxon>Hyphomicrobiales</taxon>
        <taxon>Rhizobiaceae</taxon>
        <taxon>Rhizobium/Agrobacterium group</taxon>
        <taxon>Rhizobium</taxon>
    </lineage>
</organism>
<evidence type="ECO:0000313" key="1">
    <source>
        <dbReference type="EMBL" id="MBB4143100.1"/>
    </source>
</evidence>
<dbReference type="Proteomes" id="UP000519897">
    <property type="component" value="Unassembled WGS sequence"/>
</dbReference>
<protein>
    <submittedName>
        <fullName evidence="1">Uncharacterized protein YjiS (DUF1127 family)</fullName>
    </submittedName>
</protein>
<dbReference type="AlphaFoldDB" id="A0A7W6PRV0"/>
<dbReference type="EMBL" id="JACIEC010000001">
    <property type="protein sequence ID" value="MBB4143100.1"/>
    <property type="molecule type" value="Genomic_DNA"/>
</dbReference>
<sequence>MRTTDRTFTPAMATAGKTETRFFATAVSWVKSVLNGLRNRQALAAIAELDEVHLRDIGLNRRDVDHALEKTSLLQDPFTLLPPAPRQRGKFSAAR</sequence>
<evidence type="ECO:0000313" key="2">
    <source>
        <dbReference type="Proteomes" id="UP000519897"/>
    </source>
</evidence>
<accession>A0A7W6PRV0</accession>
<reference evidence="1 2" key="1">
    <citation type="submission" date="2020-08" db="EMBL/GenBank/DDBJ databases">
        <title>Genomic Encyclopedia of Type Strains, Phase IV (KMG-IV): sequencing the most valuable type-strain genomes for metagenomic binning, comparative biology and taxonomic classification.</title>
        <authorList>
            <person name="Goeker M."/>
        </authorList>
    </citation>
    <scope>NUCLEOTIDE SEQUENCE [LARGE SCALE GENOMIC DNA]</scope>
    <source>
        <strain evidence="1 2">DSM 29514</strain>
    </source>
</reference>
<dbReference type="RefSeq" id="WP_165132687.1">
    <property type="nucleotide sequence ID" value="NZ_CP049250.1"/>
</dbReference>